<dbReference type="EMBL" id="MN740857">
    <property type="protein sequence ID" value="QHU15441.1"/>
    <property type="molecule type" value="Genomic_DNA"/>
</dbReference>
<organism evidence="1">
    <name type="scientific">viral metagenome</name>
    <dbReference type="NCBI Taxonomy" id="1070528"/>
    <lineage>
        <taxon>unclassified sequences</taxon>
        <taxon>metagenomes</taxon>
        <taxon>organismal metagenomes</taxon>
    </lineage>
</organism>
<protein>
    <submittedName>
        <fullName evidence="1">Uncharacterized protein</fullName>
    </submittedName>
</protein>
<dbReference type="AlphaFoldDB" id="A0A6C0KE38"/>
<sequence length="140" mass="15333">MACHATFAAEVVSAARGLSQQLDSRPEIPDYECDADMDVPAAVVGFVAMGVSSDVPLPANVVNVRNPEYDTRVTEEAEKLLNYAIYASRGSRALKRPSGDSWTMPVAQTSAVDEEDDGQCDNLERQRFQEYRKLMNASSV</sequence>
<evidence type="ECO:0000313" key="1">
    <source>
        <dbReference type="EMBL" id="QHU15441.1"/>
    </source>
</evidence>
<proteinExistence type="predicted"/>
<reference evidence="1" key="1">
    <citation type="journal article" date="2020" name="Nature">
        <title>Giant virus diversity and host interactions through global metagenomics.</title>
        <authorList>
            <person name="Schulz F."/>
            <person name="Roux S."/>
            <person name="Paez-Espino D."/>
            <person name="Jungbluth S."/>
            <person name="Walsh D.A."/>
            <person name="Denef V.J."/>
            <person name="McMahon K.D."/>
            <person name="Konstantinidis K.T."/>
            <person name="Eloe-Fadrosh E.A."/>
            <person name="Kyrpides N.C."/>
            <person name="Woyke T."/>
        </authorList>
    </citation>
    <scope>NUCLEOTIDE SEQUENCE</scope>
    <source>
        <strain evidence="1">GVMAG-S-1103017-68</strain>
    </source>
</reference>
<name>A0A6C0KE38_9ZZZZ</name>
<accession>A0A6C0KE38</accession>